<dbReference type="OrthoDB" id="3396763at2"/>
<accession>C0XV48</accession>
<dbReference type="RefSeq" id="WP_006839611.1">
    <property type="nucleotide sequence ID" value="NZ_GG667191.1"/>
</dbReference>
<name>C0XV48_CORLD</name>
<dbReference type="AlphaFoldDB" id="C0XV48"/>
<keyword evidence="2" id="KW-1185">Reference proteome</keyword>
<gene>
    <name evidence="1" type="ORF">HMPREF0298_2318</name>
</gene>
<dbReference type="InterPro" id="IPR017523">
    <property type="entry name" value="Rv3268"/>
</dbReference>
<dbReference type="eggNOG" id="COG0318">
    <property type="taxonomic scope" value="Bacteria"/>
</dbReference>
<reference evidence="1" key="1">
    <citation type="submission" date="2009-01" db="EMBL/GenBank/DDBJ databases">
        <authorList>
            <person name="Qin X."/>
            <person name="Bachman B."/>
            <person name="Battles P."/>
            <person name="Bell A."/>
            <person name="Bess C."/>
            <person name="Bickham C."/>
            <person name="Chaboub L."/>
            <person name="Chen D."/>
            <person name="Coyle M."/>
            <person name="Deiros D.R."/>
            <person name="Dinh H."/>
            <person name="Forbes L."/>
            <person name="Fowler G."/>
            <person name="Francisco L."/>
            <person name="Fu Q."/>
            <person name="Gubbala S."/>
            <person name="Hale W."/>
            <person name="Han Y."/>
            <person name="Hemphill L."/>
            <person name="Highlander S.K."/>
            <person name="Hirani K."/>
            <person name="Hogues M."/>
            <person name="Jackson L."/>
            <person name="Jakkamsetti A."/>
            <person name="Javaid M."/>
            <person name="Jiang H."/>
            <person name="Korchina V."/>
            <person name="Kovar C."/>
            <person name="Lara F."/>
            <person name="Lee S."/>
            <person name="Mata R."/>
            <person name="Mathew T."/>
            <person name="Moen C."/>
            <person name="Morales K."/>
            <person name="Munidasa M."/>
            <person name="Nazareth L."/>
            <person name="Ngo R."/>
            <person name="Nguyen L."/>
            <person name="Okwuonu G."/>
            <person name="Ongeri F."/>
            <person name="Patil S."/>
            <person name="Petrosino J."/>
            <person name="Pham C."/>
            <person name="Pham P."/>
            <person name="Pu L.-L."/>
            <person name="Puazo M."/>
            <person name="Raj R."/>
            <person name="Reid J."/>
            <person name="Rouhana J."/>
            <person name="Saada N."/>
            <person name="Shang Y."/>
            <person name="Simmons D."/>
            <person name="Thornton R."/>
            <person name="Warren J."/>
            <person name="Weissenberger G."/>
            <person name="Zhang J."/>
            <person name="Zhang L."/>
            <person name="Zhou C."/>
            <person name="Zhu D."/>
            <person name="Muzny D."/>
            <person name="Worley K."/>
            <person name="Gibbs R."/>
        </authorList>
    </citation>
    <scope>NUCLEOTIDE SEQUENCE [LARGE SCALE GENOMIC DNA]</scope>
    <source>
        <strain evidence="1">DSM 44291</strain>
    </source>
</reference>
<organism evidence="1 2">
    <name type="scientific">Corynebacterium lipophiloflavum (strain ATCC 700352 / DSM 44291 / CCUG 37336 / JCM 10383 / DMMZ 1944)</name>
    <dbReference type="NCBI Taxonomy" id="525263"/>
    <lineage>
        <taxon>Bacteria</taxon>
        <taxon>Bacillati</taxon>
        <taxon>Actinomycetota</taxon>
        <taxon>Actinomycetes</taxon>
        <taxon>Mycobacteriales</taxon>
        <taxon>Corynebacteriaceae</taxon>
        <taxon>Corynebacterium</taxon>
    </lineage>
</organism>
<dbReference type="STRING" id="525263.HMPREF0298_2318"/>
<evidence type="ECO:0000313" key="1">
    <source>
        <dbReference type="EMBL" id="EEI15877.1"/>
    </source>
</evidence>
<evidence type="ECO:0000313" key="2">
    <source>
        <dbReference type="Proteomes" id="UP000006196"/>
    </source>
</evidence>
<proteinExistence type="predicted"/>
<dbReference type="EMBL" id="ACHJ01000174">
    <property type="protein sequence ID" value="EEI15877.1"/>
    <property type="molecule type" value="Genomic_DNA"/>
</dbReference>
<dbReference type="SUPFAM" id="SSF56801">
    <property type="entry name" value="Acetyl-CoA synthetase-like"/>
    <property type="match status" value="1"/>
</dbReference>
<comment type="caution">
    <text evidence="1">The sequence shown here is derived from an EMBL/GenBank/DDBJ whole genome shotgun (WGS) entry which is preliminary data.</text>
</comment>
<sequence length="221" mass="23669">MSIMAPLVASQPSSPRLTVYDETAGTRMDFSAQTLDNWAAKIANMLDEEFELATDAVVVIDLPASWQAAVIALGTFNSARTPLFDAPTDAAPDVVFTHAERAAEWSGVPEVVVVSTDPFGRGVAEAGGQVPAGTVDFGPTVRFYGDVYYGDSPKLRRWAKPEYGPQRYMVDPWRTTADFENTVLAPLAADGSVVVAAGLASAERLREIAETENVTHFLTAG</sequence>
<dbReference type="NCBIfam" id="TIGR03089">
    <property type="entry name" value="TIGR03089 family protein"/>
    <property type="match status" value="1"/>
</dbReference>
<dbReference type="Proteomes" id="UP000006196">
    <property type="component" value="Unassembled WGS sequence"/>
</dbReference>
<protein>
    <submittedName>
        <fullName evidence="1">TIGR03089 family protein</fullName>
    </submittedName>
</protein>
<dbReference type="HOGENOM" id="CLU_076053_1_0_11"/>